<dbReference type="EMBL" id="VSSQ01006468">
    <property type="protein sequence ID" value="MPM32801.1"/>
    <property type="molecule type" value="Genomic_DNA"/>
</dbReference>
<dbReference type="Pfam" id="PF21857">
    <property type="entry name" value="DUF6913"/>
    <property type="match status" value="1"/>
</dbReference>
<reference evidence="1" key="1">
    <citation type="submission" date="2019-08" db="EMBL/GenBank/DDBJ databases">
        <authorList>
            <person name="Kucharzyk K."/>
            <person name="Murdoch R.W."/>
            <person name="Higgins S."/>
            <person name="Loffler F."/>
        </authorList>
    </citation>
    <scope>NUCLEOTIDE SEQUENCE</scope>
</reference>
<accession>A0A644YY81</accession>
<organism evidence="1">
    <name type="scientific">bioreactor metagenome</name>
    <dbReference type="NCBI Taxonomy" id="1076179"/>
    <lineage>
        <taxon>unclassified sequences</taxon>
        <taxon>metagenomes</taxon>
        <taxon>ecological metagenomes</taxon>
    </lineage>
</organism>
<name>A0A644YY81_9ZZZZ</name>
<evidence type="ECO:0000313" key="1">
    <source>
        <dbReference type="EMBL" id="MPM32801.1"/>
    </source>
</evidence>
<dbReference type="InterPro" id="IPR054207">
    <property type="entry name" value="DUF6913"/>
</dbReference>
<comment type="caution">
    <text evidence="1">The sequence shown here is derived from an EMBL/GenBank/DDBJ whole genome shotgun (WGS) entry which is preliminary data.</text>
</comment>
<proteinExistence type="predicted"/>
<dbReference type="AlphaFoldDB" id="A0A644YY81"/>
<sequence>MRMLEKLSCNIFKKRVQRYLRTSDRKSSFVNYTQAKTILLIFESNYSEKNSETKRIIESLTTDGKKVVAIGYVNKKNCLSATYPEYRVLCKKDLVIFQKPNQNILEYLLNCEYDLLIDITKNSFLPLEYVVLYANAKCKAGMQKSNLGLYDFAVDIQRHLIENEISIDDLKFSFLFDQILFYLKNIQSKDY</sequence>
<gene>
    <name evidence="1" type="ORF">SDC9_79367</name>
</gene>
<protein>
    <submittedName>
        <fullName evidence="1">Uncharacterized protein</fullName>
    </submittedName>
</protein>